<dbReference type="InterPro" id="IPR025714">
    <property type="entry name" value="Methyltranfer_dom"/>
</dbReference>
<accession>A0A7M2RL35</accession>
<dbReference type="PANTHER" id="PTHR43861:SF1">
    <property type="entry name" value="TRANS-ACONITATE 2-METHYLTRANSFERASE"/>
    <property type="match status" value="1"/>
</dbReference>
<reference evidence="2 3" key="1">
    <citation type="submission" date="2020-10" db="EMBL/GenBank/DDBJ databases">
        <title>Blautia liquoris sp.nov., isolated from the mud in a fermentation cellar used for the production of Chinese strong-flavoured liquor.</title>
        <authorList>
            <person name="Lu L."/>
        </authorList>
    </citation>
    <scope>NUCLEOTIDE SEQUENCE [LARGE SCALE GENOMIC DNA]</scope>
    <source>
        <strain evidence="2 3">LZLJ-3</strain>
    </source>
</reference>
<dbReference type="Gene3D" id="3.40.50.150">
    <property type="entry name" value="Vaccinia Virus protein VP39"/>
    <property type="match status" value="1"/>
</dbReference>
<dbReference type="KEGG" id="bliq:INP51_04780"/>
<keyword evidence="2" id="KW-0808">Transferase</keyword>
<dbReference type="AlphaFoldDB" id="A0A7M2RL35"/>
<dbReference type="Proteomes" id="UP000593601">
    <property type="component" value="Chromosome"/>
</dbReference>
<name>A0A7M2RL35_9FIRM</name>
<dbReference type="EMBL" id="CP063304">
    <property type="protein sequence ID" value="QOV20267.1"/>
    <property type="molecule type" value="Genomic_DNA"/>
</dbReference>
<proteinExistence type="predicted"/>
<dbReference type="InterPro" id="IPR029063">
    <property type="entry name" value="SAM-dependent_MTases_sf"/>
</dbReference>
<evidence type="ECO:0000259" key="1">
    <source>
        <dbReference type="Pfam" id="PF13847"/>
    </source>
</evidence>
<feature type="domain" description="Methyltransferase" evidence="1">
    <location>
        <begin position="45"/>
        <end position="150"/>
    </location>
</feature>
<dbReference type="CDD" id="cd02440">
    <property type="entry name" value="AdoMet_MTases"/>
    <property type="match status" value="1"/>
</dbReference>
<protein>
    <submittedName>
        <fullName evidence="2">Class I SAM-dependent methyltransferase</fullName>
    </submittedName>
</protein>
<keyword evidence="3" id="KW-1185">Reference proteome</keyword>
<sequence length="230" mass="27019">MKAYDRETDMWNKIFEEYEPVDLRGINLSVEPMFDEALMEFSDRTNNVLDFGCGTGDISFQCLQYHPEHHITGIDRAARGIAFAKETAQISDYQNVRFFFGGDELLEQFQRGGFDGIIISNVLDVMPKEVSKETVHRLDRLLTDGGYWFVKMNPYYSKEELASFGYEKKGDNLYEEEGVLHLRQSTTDYWKKQFSKLGKIKTYLEFQYPWQEGLNRLFVIEKKENQEENC</sequence>
<dbReference type="SUPFAM" id="SSF53335">
    <property type="entry name" value="S-adenosyl-L-methionine-dependent methyltransferases"/>
    <property type="match status" value="1"/>
</dbReference>
<evidence type="ECO:0000313" key="2">
    <source>
        <dbReference type="EMBL" id="QOV20267.1"/>
    </source>
</evidence>
<dbReference type="PANTHER" id="PTHR43861">
    <property type="entry name" value="TRANS-ACONITATE 2-METHYLTRANSFERASE-RELATED"/>
    <property type="match status" value="1"/>
</dbReference>
<organism evidence="2 3">
    <name type="scientific">Blautia liquoris</name>
    <dbReference type="NCBI Taxonomy" id="2779518"/>
    <lineage>
        <taxon>Bacteria</taxon>
        <taxon>Bacillati</taxon>
        <taxon>Bacillota</taxon>
        <taxon>Clostridia</taxon>
        <taxon>Lachnospirales</taxon>
        <taxon>Lachnospiraceae</taxon>
        <taxon>Blautia</taxon>
    </lineage>
</organism>
<dbReference type="GO" id="GO:0008168">
    <property type="term" value="F:methyltransferase activity"/>
    <property type="evidence" value="ECO:0007669"/>
    <property type="project" value="UniProtKB-KW"/>
</dbReference>
<dbReference type="Pfam" id="PF13847">
    <property type="entry name" value="Methyltransf_31"/>
    <property type="match status" value="1"/>
</dbReference>
<keyword evidence="2" id="KW-0489">Methyltransferase</keyword>
<dbReference type="GO" id="GO:0032259">
    <property type="term" value="P:methylation"/>
    <property type="evidence" value="ECO:0007669"/>
    <property type="project" value="UniProtKB-KW"/>
</dbReference>
<evidence type="ECO:0000313" key="3">
    <source>
        <dbReference type="Proteomes" id="UP000593601"/>
    </source>
</evidence>
<gene>
    <name evidence="2" type="ORF">INP51_04780</name>
</gene>
<dbReference type="RefSeq" id="WP_193736587.1">
    <property type="nucleotide sequence ID" value="NZ_CP063304.1"/>
</dbReference>